<dbReference type="AlphaFoldDB" id="A0A9N9NW08"/>
<sequence length="191" mass="21541">VTSESPTTPSLFPIIPLVVITPSSSVIKMTTRKDMLSDKMASKAVTASKATVSKVMISMATTSKAIASSMIMAFKAITASKAMVDQVMEHQERLEAMINEQKGQIVKIISRLENLDTLTEVEVKDGKGKRKNKGRKSEEFYQDAIKKLAYELFHEHQQVNDIQMKMRLKDKLENNEDSAKQLQMLRYRDIS</sequence>
<accession>A0A9N9NW08</accession>
<evidence type="ECO:0000313" key="3">
    <source>
        <dbReference type="Proteomes" id="UP000789570"/>
    </source>
</evidence>
<proteinExistence type="predicted"/>
<dbReference type="EMBL" id="CAJVPQ010024879">
    <property type="protein sequence ID" value="CAG8765673.1"/>
    <property type="molecule type" value="Genomic_DNA"/>
</dbReference>
<keyword evidence="1" id="KW-0472">Membrane</keyword>
<name>A0A9N9NW08_9GLOM</name>
<feature type="transmembrane region" description="Helical" evidence="1">
    <location>
        <begin position="12"/>
        <end position="30"/>
    </location>
</feature>
<protein>
    <submittedName>
        <fullName evidence="2">17190_t:CDS:1</fullName>
    </submittedName>
</protein>
<feature type="non-terminal residue" evidence="2">
    <location>
        <position position="191"/>
    </location>
</feature>
<evidence type="ECO:0000256" key="1">
    <source>
        <dbReference type="SAM" id="Phobius"/>
    </source>
</evidence>
<keyword evidence="1" id="KW-0812">Transmembrane</keyword>
<dbReference type="OrthoDB" id="2436575at2759"/>
<dbReference type="Proteomes" id="UP000789570">
    <property type="component" value="Unassembled WGS sequence"/>
</dbReference>
<organism evidence="2 3">
    <name type="scientific">Funneliformis caledonium</name>
    <dbReference type="NCBI Taxonomy" id="1117310"/>
    <lineage>
        <taxon>Eukaryota</taxon>
        <taxon>Fungi</taxon>
        <taxon>Fungi incertae sedis</taxon>
        <taxon>Mucoromycota</taxon>
        <taxon>Glomeromycotina</taxon>
        <taxon>Glomeromycetes</taxon>
        <taxon>Glomerales</taxon>
        <taxon>Glomeraceae</taxon>
        <taxon>Funneliformis</taxon>
    </lineage>
</organism>
<comment type="caution">
    <text evidence="2">The sequence shown here is derived from an EMBL/GenBank/DDBJ whole genome shotgun (WGS) entry which is preliminary data.</text>
</comment>
<reference evidence="2" key="1">
    <citation type="submission" date="2021-06" db="EMBL/GenBank/DDBJ databases">
        <authorList>
            <person name="Kallberg Y."/>
            <person name="Tangrot J."/>
            <person name="Rosling A."/>
        </authorList>
    </citation>
    <scope>NUCLEOTIDE SEQUENCE</scope>
    <source>
        <strain evidence="2">UK204</strain>
    </source>
</reference>
<feature type="non-terminal residue" evidence="2">
    <location>
        <position position="1"/>
    </location>
</feature>
<evidence type="ECO:0000313" key="2">
    <source>
        <dbReference type="EMBL" id="CAG8765673.1"/>
    </source>
</evidence>
<keyword evidence="3" id="KW-1185">Reference proteome</keyword>
<gene>
    <name evidence="2" type="ORF">FCALED_LOCUS17214</name>
</gene>
<keyword evidence="1" id="KW-1133">Transmembrane helix</keyword>